<gene>
    <name evidence="8" type="ordered locus">Bpet2806</name>
</gene>
<dbReference type="EC" id="1.-.-.-" evidence="8"/>
<keyword evidence="3" id="KW-0408">Iron</keyword>
<evidence type="ECO:0000256" key="1">
    <source>
        <dbReference type="ARBA" id="ARBA00022714"/>
    </source>
</evidence>
<dbReference type="CDD" id="cd03528">
    <property type="entry name" value="Rieske_RO_ferredoxin"/>
    <property type="match status" value="1"/>
</dbReference>
<dbReference type="EMBL" id="AM902716">
    <property type="protein sequence ID" value="CAP43148.1"/>
    <property type="molecule type" value="Genomic_DNA"/>
</dbReference>
<dbReference type="GO" id="GO:0016491">
    <property type="term" value="F:oxidoreductase activity"/>
    <property type="evidence" value="ECO:0007669"/>
    <property type="project" value="UniProtKB-KW"/>
</dbReference>
<keyword evidence="1" id="KW-0001">2Fe-2S</keyword>
<feature type="domain" description="Rieske" evidence="7">
    <location>
        <begin position="15"/>
        <end position="110"/>
    </location>
</feature>
<keyword evidence="2" id="KW-0479">Metal-binding</keyword>
<keyword evidence="4" id="KW-0411">Iron-sulfur</keyword>
<dbReference type="GO" id="GO:0046872">
    <property type="term" value="F:metal ion binding"/>
    <property type="evidence" value="ECO:0007669"/>
    <property type="project" value="UniProtKB-KW"/>
</dbReference>
<reference evidence="8 9" key="1">
    <citation type="journal article" date="2008" name="BMC Genomics">
        <title>The missing link: Bordetella petrii is endowed with both the metabolic versatility of environmental bacteria and virulence traits of pathogenic Bordetellae.</title>
        <authorList>
            <person name="Gross R."/>
            <person name="Guzman C.A."/>
            <person name="Sebaihia M."/>
            <person name="Martins Dos Santos V.A."/>
            <person name="Pieper D.H."/>
            <person name="Koebnik R."/>
            <person name="Lechner M."/>
            <person name="Bartels D."/>
            <person name="Buhrmester J."/>
            <person name="Choudhuri J.V."/>
            <person name="Ebensen T."/>
            <person name="Gaigalat L."/>
            <person name="Herrmann S."/>
            <person name="Khachane A.N."/>
            <person name="Larisch C."/>
            <person name="Link S."/>
            <person name="Linke B."/>
            <person name="Meyer F."/>
            <person name="Mormann S."/>
            <person name="Nakunst D."/>
            <person name="Rueckert C."/>
            <person name="Schneiker-Bekel S."/>
            <person name="Schulze K."/>
            <person name="Vorhoelter F.J."/>
            <person name="Yevsa T."/>
            <person name="Engle J.T."/>
            <person name="Goldman W.E."/>
            <person name="Puehler A."/>
            <person name="Goebel U.B."/>
            <person name="Goesmann A."/>
            <person name="Bloecker H."/>
            <person name="Kaiser O."/>
            <person name="Martinez-Arias R."/>
        </authorList>
    </citation>
    <scope>NUCLEOTIDE SEQUENCE [LARGE SCALE GENOMIC DNA]</scope>
    <source>
        <strain evidence="9">ATCC BAA-461 / DSM 12804 / CCUG 43448 / CIP 107267 / Se-1111R</strain>
    </source>
</reference>
<keyword evidence="8" id="KW-0560">Oxidoreductase</keyword>
<proteinExistence type="inferred from homology"/>
<keyword evidence="9" id="KW-1185">Reference proteome</keyword>
<dbReference type="GO" id="GO:0051537">
    <property type="term" value="F:2 iron, 2 sulfur cluster binding"/>
    <property type="evidence" value="ECO:0007669"/>
    <property type="project" value="UniProtKB-KW"/>
</dbReference>
<evidence type="ECO:0000256" key="5">
    <source>
        <dbReference type="ARBA" id="ARBA00034078"/>
    </source>
</evidence>
<evidence type="ECO:0000256" key="2">
    <source>
        <dbReference type="ARBA" id="ARBA00022723"/>
    </source>
</evidence>
<evidence type="ECO:0000259" key="7">
    <source>
        <dbReference type="PROSITE" id="PS51296"/>
    </source>
</evidence>
<sequence>MPDATALPTATACWTEAVPHSELAPDDVTPCETAGRELALYAVGDAVYATDNLCTHGLARLCDGFLEGHEIECPLHQGRFDVRTGKALCAPLKQDIRSYPVKIENGMVYVLL</sequence>
<comment type="similarity">
    <text evidence="6">Belongs to the bacterial ring-hydroxylating dioxygenase ferredoxin component family.</text>
</comment>
<accession>A9IR99</accession>
<dbReference type="SUPFAM" id="SSF50022">
    <property type="entry name" value="ISP domain"/>
    <property type="match status" value="1"/>
</dbReference>
<organism evidence="8 9">
    <name type="scientific">Bordetella petrii (strain ATCC BAA-461 / DSM 12804 / CCUG 43448 / CIP 107267 / Se-1111R)</name>
    <dbReference type="NCBI Taxonomy" id="340100"/>
    <lineage>
        <taxon>Bacteria</taxon>
        <taxon>Pseudomonadati</taxon>
        <taxon>Pseudomonadota</taxon>
        <taxon>Betaproteobacteria</taxon>
        <taxon>Burkholderiales</taxon>
        <taxon>Alcaligenaceae</taxon>
        <taxon>Bordetella</taxon>
    </lineage>
</organism>
<dbReference type="STRING" id="94624.Bpet2806"/>
<dbReference type="Pfam" id="PF00355">
    <property type="entry name" value="Rieske"/>
    <property type="match status" value="1"/>
</dbReference>
<dbReference type="InterPro" id="IPR036922">
    <property type="entry name" value="Rieske_2Fe-2S_sf"/>
</dbReference>
<name>A9IR99_BORPD</name>
<comment type="cofactor">
    <cofactor evidence="5">
        <name>[2Fe-2S] cluster</name>
        <dbReference type="ChEBI" id="CHEBI:190135"/>
    </cofactor>
</comment>
<dbReference type="PANTHER" id="PTHR21496:SF0">
    <property type="entry name" value="RIESKE DOMAIN-CONTAINING PROTEIN"/>
    <property type="match status" value="1"/>
</dbReference>
<dbReference type="Proteomes" id="UP000001225">
    <property type="component" value="Chromosome"/>
</dbReference>
<protein>
    <submittedName>
        <fullName evidence="8">Ferredoxin</fullName>
        <ecNumber evidence="8">1.-.-.-</ecNumber>
    </submittedName>
</protein>
<dbReference type="Gene3D" id="2.102.10.10">
    <property type="entry name" value="Rieske [2Fe-2S] iron-sulphur domain"/>
    <property type="match status" value="1"/>
</dbReference>
<dbReference type="PROSITE" id="PS51296">
    <property type="entry name" value="RIESKE"/>
    <property type="match status" value="1"/>
</dbReference>
<evidence type="ECO:0000313" key="8">
    <source>
        <dbReference type="EMBL" id="CAP43148.1"/>
    </source>
</evidence>
<dbReference type="InterPro" id="IPR017941">
    <property type="entry name" value="Rieske_2Fe-2S"/>
</dbReference>
<evidence type="ECO:0000313" key="9">
    <source>
        <dbReference type="Proteomes" id="UP000001225"/>
    </source>
</evidence>
<evidence type="ECO:0000256" key="4">
    <source>
        <dbReference type="ARBA" id="ARBA00023014"/>
    </source>
</evidence>
<dbReference type="eggNOG" id="COG2146">
    <property type="taxonomic scope" value="Bacteria"/>
</dbReference>
<evidence type="ECO:0000256" key="6">
    <source>
        <dbReference type="ARBA" id="ARBA00038001"/>
    </source>
</evidence>
<evidence type="ECO:0000256" key="3">
    <source>
        <dbReference type="ARBA" id="ARBA00023004"/>
    </source>
</evidence>
<dbReference type="KEGG" id="bpt:Bpet2806"/>
<dbReference type="AlphaFoldDB" id="A9IR99"/>
<dbReference type="PANTHER" id="PTHR21496">
    <property type="entry name" value="FERREDOXIN-RELATED"/>
    <property type="match status" value="1"/>
</dbReference>